<dbReference type="AlphaFoldDB" id="A0A7W6LJ77"/>
<dbReference type="GO" id="GO:0003700">
    <property type="term" value="F:DNA-binding transcription factor activity"/>
    <property type="evidence" value="ECO:0007669"/>
    <property type="project" value="InterPro"/>
</dbReference>
<evidence type="ECO:0000256" key="4">
    <source>
        <dbReference type="ARBA" id="ARBA00023163"/>
    </source>
</evidence>
<protein>
    <submittedName>
        <fullName evidence="6">DNA-binding transcriptional LysR family regulator</fullName>
    </submittedName>
</protein>
<evidence type="ECO:0000256" key="3">
    <source>
        <dbReference type="ARBA" id="ARBA00023125"/>
    </source>
</evidence>
<evidence type="ECO:0000313" key="6">
    <source>
        <dbReference type="EMBL" id="MBB4145370.1"/>
    </source>
</evidence>
<dbReference type="RefSeq" id="WP_062557245.1">
    <property type="nucleotide sequence ID" value="NZ_CP049250.1"/>
</dbReference>
<keyword evidence="4" id="KW-0804">Transcription</keyword>
<dbReference type="InterPro" id="IPR036390">
    <property type="entry name" value="WH_DNA-bd_sf"/>
</dbReference>
<dbReference type="InterPro" id="IPR005119">
    <property type="entry name" value="LysR_subst-bd"/>
</dbReference>
<dbReference type="Pfam" id="PF03466">
    <property type="entry name" value="LysR_substrate"/>
    <property type="match status" value="1"/>
</dbReference>
<dbReference type="Proteomes" id="UP000519897">
    <property type="component" value="Unassembled WGS sequence"/>
</dbReference>
<gene>
    <name evidence="6" type="ORF">GGQ72_003934</name>
</gene>
<proteinExistence type="inferred from homology"/>
<sequence>MNWDDLRHFAALCSEGSLLGAAKALGTEHATVSRRIEALEKKTGLKLVDRRGRRLQLTNDGQRIATLAMRMRDEADGIQRILRGKRDEIAGEVTISAPPALSVCVIAPCLASLANRYPLLTVRLLAETRQASLNRREADIAVRLSRPVEGDLALVKLMEVIFRPYASIHLIDKMNSRDMPLIGSDGDVRDSPQQQALEQIAHGRPYTFRSSDVMVQFALAKAGAGIAMLPDFLAPEQHGLFSVDPDAKPLVREAWLVIHNDLKNSGPVRAVVDHLRQSIG</sequence>
<comment type="similarity">
    <text evidence="1">Belongs to the LysR transcriptional regulatory family.</text>
</comment>
<dbReference type="Gene3D" id="1.10.10.10">
    <property type="entry name" value="Winged helix-like DNA-binding domain superfamily/Winged helix DNA-binding domain"/>
    <property type="match status" value="1"/>
</dbReference>
<dbReference type="InterPro" id="IPR036388">
    <property type="entry name" value="WH-like_DNA-bd_sf"/>
</dbReference>
<dbReference type="SUPFAM" id="SSF46785">
    <property type="entry name" value="Winged helix' DNA-binding domain"/>
    <property type="match status" value="1"/>
</dbReference>
<comment type="caution">
    <text evidence="6">The sequence shown here is derived from an EMBL/GenBank/DDBJ whole genome shotgun (WGS) entry which is preliminary data.</text>
</comment>
<feature type="domain" description="HTH lysR-type" evidence="5">
    <location>
        <begin position="1"/>
        <end position="58"/>
    </location>
</feature>
<evidence type="ECO:0000256" key="1">
    <source>
        <dbReference type="ARBA" id="ARBA00009437"/>
    </source>
</evidence>
<evidence type="ECO:0000259" key="5">
    <source>
        <dbReference type="PROSITE" id="PS50931"/>
    </source>
</evidence>
<evidence type="ECO:0000256" key="2">
    <source>
        <dbReference type="ARBA" id="ARBA00023015"/>
    </source>
</evidence>
<name>A0A7W6LJ77_9HYPH</name>
<dbReference type="Gene3D" id="3.40.190.290">
    <property type="match status" value="1"/>
</dbReference>
<keyword evidence="3 6" id="KW-0238">DNA-binding</keyword>
<dbReference type="GO" id="GO:0006351">
    <property type="term" value="P:DNA-templated transcription"/>
    <property type="evidence" value="ECO:0007669"/>
    <property type="project" value="TreeGrafter"/>
</dbReference>
<reference evidence="6 7" key="1">
    <citation type="submission" date="2020-08" db="EMBL/GenBank/DDBJ databases">
        <title>Genomic Encyclopedia of Type Strains, Phase IV (KMG-IV): sequencing the most valuable type-strain genomes for metagenomic binning, comparative biology and taxonomic classification.</title>
        <authorList>
            <person name="Goeker M."/>
        </authorList>
    </citation>
    <scope>NUCLEOTIDE SEQUENCE [LARGE SCALE GENOMIC DNA]</scope>
    <source>
        <strain evidence="6 7">DSM 29514</strain>
    </source>
</reference>
<dbReference type="EMBL" id="JACIEC010000007">
    <property type="protein sequence ID" value="MBB4145370.1"/>
    <property type="molecule type" value="Genomic_DNA"/>
</dbReference>
<organism evidence="6 7">
    <name type="scientific">Rhizobium rhizoryzae</name>
    <dbReference type="NCBI Taxonomy" id="451876"/>
    <lineage>
        <taxon>Bacteria</taxon>
        <taxon>Pseudomonadati</taxon>
        <taxon>Pseudomonadota</taxon>
        <taxon>Alphaproteobacteria</taxon>
        <taxon>Hyphomicrobiales</taxon>
        <taxon>Rhizobiaceae</taxon>
        <taxon>Rhizobium/Agrobacterium group</taxon>
        <taxon>Rhizobium</taxon>
    </lineage>
</organism>
<keyword evidence="2" id="KW-0805">Transcription regulation</keyword>
<dbReference type="PANTHER" id="PTHR30537">
    <property type="entry name" value="HTH-TYPE TRANSCRIPTIONAL REGULATOR"/>
    <property type="match status" value="1"/>
</dbReference>
<keyword evidence="7" id="KW-1185">Reference proteome</keyword>
<dbReference type="PROSITE" id="PS50931">
    <property type="entry name" value="HTH_LYSR"/>
    <property type="match status" value="1"/>
</dbReference>
<dbReference type="InterPro" id="IPR058163">
    <property type="entry name" value="LysR-type_TF_proteobact-type"/>
</dbReference>
<dbReference type="GO" id="GO:0043565">
    <property type="term" value="F:sequence-specific DNA binding"/>
    <property type="evidence" value="ECO:0007669"/>
    <property type="project" value="TreeGrafter"/>
</dbReference>
<dbReference type="PANTHER" id="PTHR30537:SF3">
    <property type="entry name" value="TRANSCRIPTIONAL REGULATORY PROTEIN"/>
    <property type="match status" value="1"/>
</dbReference>
<accession>A0A7W6LJ77</accession>
<dbReference type="Pfam" id="PF00126">
    <property type="entry name" value="HTH_1"/>
    <property type="match status" value="1"/>
</dbReference>
<dbReference type="SUPFAM" id="SSF53850">
    <property type="entry name" value="Periplasmic binding protein-like II"/>
    <property type="match status" value="1"/>
</dbReference>
<dbReference type="InterPro" id="IPR000847">
    <property type="entry name" value="LysR_HTH_N"/>
</dbReference>
<evidence type="ECO:0000313" key="7">
    <source>
        <dbReference type="Proteomes" id="UP000519897"/>
    </source>
</evidence>